<dbReference type="SUPFAM" id="SSF55166">
    <property type="entry name" value="Hedgehog/DD-peptidase"/>
    <property type="match status" value="1"/>
</dbReference>
<dbReference type="RefSeq" id="WP_289447963.1">
    <property type="nucleotide sequence ID" value="NZ_JAUCGR010000004.1"/>
</dbReference>
<dbReference type="Proteomes" id="UP001321453">
    <property type="component" value="Unassembled WGS sequence"/>
</dbReference>
<dbReference type="Pfam" id="PF02557">
    <property type="entry name" value="VanY"/>
    <property type="match status" value="1"/>
</dbReference>
<dbReference type="GO" id="GO:0004180">
    <property type="term" value="F:carboxypeptidase activity"/>
    <property type="evidence" value="ECO:0007669"/>
    <property type="project" value="UniProtKB-KW"/>
</dbReference>
<dbReference type="CDD" id="cd14814">
    <property type="entry name" value="Peptidase_M15"/>
    <property type="match status" value="1"/>
</dbReference>
<dbReference type="Gene3D" id="3.30.1380.10">
    <property type="match status" value="1"/>
</dbReference>
<proteinExistence type="predicted"/>
<dbReference type="InterPro" id="IPR003709">
    <property type="entry name" value="VanY-like_core_dom"/>
</dbReference>
<feature type="compositionally biased region" description="Polar residues" evidence="1">
    <location>
        <begin position="37"/>
        <end position="46"/>
    </location>
</feature>
<accession>A0ABT7SA16</accession>
<feature type="compositionally biased region" description="Basic and acidic residues" evidence="1">
    <location>
        <begin position="1"/>
        <end position="14"/>
    </location>
</feature>
<feature type="region of interest" description="Disordered" evidence="1">
    <location>
        <begin position="277"/>
        <end position="312"/>
    </location>
</feature>
<name>A0ABT7SA16_9CELL</name>
<reference evidence="3 4" key="1">
    <citation type="submission" date="2023-06" db="EMBL/GenBank/DDBJ databases">
        <title>Cellulomonas sp. MW9 Whole genome sequence.</title>
        <authorList>
            <person name="Park S."/>
        </authorList>
    </citation>
    <scope>NUCLEOTIDE SEQUENCE [LARGE SCALE GENOMIC DNA]</scope>
    <source>
        <strain evidence="3 4">MW9</strain>
    </source>
</reference>
<keyword evidence="3" id="KW-0121">Carboxypeptidase</keyword>
<dbReference type="EMBL" id="JAUCGR010000004">
    <property type="protein sequence ID" value="MDM7832463.1"/>
    <property type="molecule type" value="Genomic_DNA"/>
</dbReference>
<feature type="region of interest" description="Disordered" evidence="1">
    <location>
        <begin position="1"/>
        <end position="145"/>
    </location>
</feature>
<keyword evidence="3" id="KW-0645">Protease</keyword>
<feature type="compositionally biased region" description="Low complexity" evidence="1">
    <location>
        <begin position="15"/>
        <end position="26"/>
    </location>
</feature>
<gene>
    <name evidence="3" type="ORF">QRT05_14065</name>
</gene>
<feature type="compositionally biased region" description="Low complexity" evidence="1">
    <location>
        <begin position="277"/>
        <end position="291"/>
    </location>
</feature>
<keyword evidence="3" id="KW-0378">Hydrolase</keyword>
<evidence type="ECO:0000259" key="2">
    <source>
        <dbReference type="Pfam" id="PF02557"/>
    </source>
</evidence>
<dbReference type="PANTHER" id="PTHR34385">
    <property type="entry name" value="D-ALANYL-D-ALANINE CARBOXYPEPTIDASE"/>
    <property type="match status" value="1"/>
</dbReference>
<keyword evidence="4" id="KW-1185">Reference proteome</keyword>
<evidence type="ECO:0000256" key="1">
    <source>
        <dbReference type="SAM" id="MobiDB-lite"/>
    </source>
</evidence>
<organism evidence="3 4">
    <name type="scientific">Cellulomonas edaphi</name>
    <dbReference type="NCBI Taxonomy" id="3053468"/>
    <lineage>
        <taxon>Bacteria</taxon>
        <taxon>Bacillati</taxon>
        <taxon>Actinomycetota</taxon>
        <taxon>Actinomycetes</taxon>
        <taxon>Micrococcales</taxon>
        <taxon>Cellulomonadaceae</taxon>
        <taxon>Cellulomonas</taxon>
    </lineage>
</organism>
<sequence length="549" mass="57054">MTRREIREAERRAQEQAAANASAPGVAPQPATRRAPSAQSVQQPRSAQPRATVDTAARVPSWTSGAAITAGRTPQPAAPAQQHHNTVRQVVDHPARAPRPQEQPPRGTAQGHTVRAGGVTAPLDARAAMPVRETPVRETPVRETPLQDALVRDTSAPTAATAPAAERPMTAFQAARYVPSHAGQAAPSTAAPAGMVPGQVGGSWLSDIRPVDKRLSEPETPRADVEASHEPATIALPALTEHDEAPALAADEQFAPAPEQAAPSGVREPAAAGVIEAAQSAPAPAREVAAARTRRAPRASSHPIPAHPGRRPGRAAMRLGVLAALAGVTVVIPVSQGAIAGAEVLSGEPLTNATLPSTVSALTAAPASLLPPASLMPVDGGVPVRALAAAASRSEVRSPLPGCNPNAGHEGASNGLLPETFLCTLWDSHTQLRADAASSLAEFNAAYVARFGADMCLVSGYRTLAQQRSVKASRGSFAATPGKSNHGWGLAVDFCGTLTSGERWDWLNENAKAFGWENPSWARPGGSGPYERWHWEYLKGVKADGEYYG</sequence>
<evidence type="ECO:0000313" key="4">
    <source>
        <dbReference type="Proteomes" id="UP001321453"/>
    </source>
</evidence>
<comment type="caution">
    <text evidence="3">The sequence shown here is derived from an EMBL/GenBank/DDBJ whole genome shotgun (WGS) entry which is preliminary data.</text>
</comment>
<dbReference type="PANTHER" id="PTHR34385:SF1">
    <property type="entry name" value="PEPTIDOGLYCAN L-ALANYL-D-GLUTAMATE ENDOPEPTIDASE CWLK"/>
    <property type="match status" value="1"/>
</dbReference>
<evidence type="ECO:0000313" key="3">
    <source>
        <dbReference type="EMBL" id="MDM7832463.1"/>
    </source>
</evidence>
<feature type="domain" description="D-alanyl-D-alanine carboxypeptidase-like core" evidence="2">
    <location>
        <begin position="430"/>
        <end position="538"/>
    </location>
</feature>
<protein>
    <submittedName>
        <fullName evidence="3">D-alanyl-D-alanine carboxypeptidase family protein</fullName>
    </submittedName>
</protein>
<dbReference type="InterPro" id="IPR052179">
    <property type="entry name" value="DD-CPase-like"/>
</dbReference>
<dbReference type="InterPro" id="IPR009045">
    <property type="entry name" value="Zn_M74/Hedgehog-like"/>
</dbReference>